<dbReference type="CDD" id="cd17569">
    <property type="entry name" value="REC_HupR-like"/>
    <property type="match status" value="1"/>
</dbReference>
<feature type="domain" description="Response regulatory" evidence="3">
    <location>
        <begin position="8"/>
        <end position="123"/>
    </location>
</feature>
<dbReference type="Proteomes" id="UP000064967">
    <property type="component" value="Chromosome"/>
</dbReference>
<organism evidence="4 5">
    <name type="scientific">Labilithrix luteola</name>
    <dbReference type="NCBI Taxonomy" id="1391654"/>
    <lineage>
        <taxon>Bacteria</taxon>
        <taxon>Pseudomonadati</taxon>
        <taxon>Myxococcota</taxon>
        <taxon>Polyangia</taxon>
        <taxon>Polyangiales</taxon>
        <taxon>Labilitrichaceae</taxon>
        <taxon>Labilithrix</taxon>
    </lineage>
</organism>
<evidence type="ECO:0000256" key="2">
    <source>
        <dbReference type="PROSITE-ProRule" id="PRU00169"/>
    </source>
</evidence>
<evidence type="ECO:0000259" key="3">
    <source>
        <dbReference type="PROSITE" id="PS50110"/>
    </source>
</evidence>
<dbReference type="AlphaFoldDB" id="A0A0K1Q4C6"/>
<dbReference type="InterPro" id="IPR001789">
    <property type="entry name" value="Sig_transdc_resp-reg_receiver"/>
</dbReference>
<accession>A0A0K1Q4C6</accession>
<keyword evidence="1 2" id="KW-0597">Phosphoprotein</keyword>
<evidence type="ECO:0000313" key="4">
    <source>
        <dbReference type="EMBL" id="AKV00588.1"/>
    </source>
</evidence>
<dbReference type="SUPFAM" id="SSF52172">
    <property type="entry name" value="CheY-like"/>
    <property type="match status" value="1"/>
</dbReference>
<protein>
    <submittedName>
        <fullName evidence="4">Response regulator</fullName>
    </submittedName>
</protein>
<dbReference type="Gene3D" id="3.40.50.2300">
    <property type="match status" value="1"/>
</dbReference>
<name>A0A0K1Q4C6_9BACT</name>
<dbReference type="STRING" id="1391654.AKJ09_07251"/>
<reference evidence="4 5" key="1">
    <citation type="submission" date="2015-08" db="EMBL/GenBank/DDBJ databases">
        <authorList>
            <person name="Babu N.S."/>
            <person name="Beckwith C.J."/>
            <person name="Beseler K.G."/>
            <person name="Brison A."/>
            <person name="Carone J.V."/>
            <person name="Caskin T.P."/>
            <person name="Diamond M."/>
            <person name="Durham M.E."/>
            <person name="Foxe J.M."/>
            <person name="Go M."/>
            <person name="Henderson B.A."/>
            <person name="Jones I.B."/>
            <person name="McGettigan J.A."/>
            <person name="Micheletti S.J."/>
            <person name="Nasrallah M.E."/>
            <person name="Ortiz D."/>
            <person name="Piller C.R."/>
            <person name="Privatt S.R."/>
            <person name="Schneider S.L."/>
            <person name="Sharp S."/>
            <person name="Smith T.C."/>
            <person name="Stanton J.D."/>
            <person name="Ullery H.E."/>
            <person name="Wilson R.J."/>
            <person name="Serrano M.G."/>
            <person name="Buck G."/>
            <person name="Lee V."/>
            <person name="Wang Y."/>
            <person name="Carvalho R."/>
            <person name="Voegtly L."/>
            <person name="Shi R."/>
            <person name="Duckworth R."/>
            <person name="Johnson A."/>
            <person name="Loviza R."/>
            <person name="Walstead R."/>
            <person name="Shah Z."/>
            <person name="Kiflezghi M."/>
            <person name="Wade K."/>
            <person name="Ball S.L."/>
            <person name="Bradley K.W."/>
            <person name="Asai D.J."/>
            <person name="Bowman C.A."/>
            <person name="Russell D.A."/>
            <person name="Pope W.H."/>
            <person name="Jacobs-Sera D."/>
            <person name="Hendrix R.W."/>
            <person name="Hatfull G.F."/>
        </authorList>
    </citation>
    <scope>NUCLEOTIDE SEQUENCE [LARGE SCALE GENOMIC DNA]</scope>
    <source>
        <strain evidence="4 5">DSM 27648</strain>
    </source>
</reference>
<keyword evidence="5" id="KW-1185">Reference proteome</keyword>
<dbReference type="PANTHER" id="PTHR44591">
    <property type="entry name" value="STRESS RESPONSE REGULATOR PROTEIN 1"/>
    <property type="match status" value="1"/>
</dbReference>
<dbReference type="Pfam" id="PF00072">
    <property type="entry name" value="Response_reg"/>
    <property type="match status" value="1"/>
</dbReference>
<dbReference type="RefSeq" id="WP_146651855.1">
    <property type="nucleotide sequence ID" value="NZ_CP012333.1"/>
</dbReference>
<dbReference type="SMART" id="SM00448">
    <property type="entry name" value="REC"/>
    <property type="match status" value="1"/>
</dbReference>
<evidence type="ECO:0000256" key="1">
    <source>
        <dbReference type="ARBA" id="ARBA00022553"/>
    </source>
</evidence>
<dbReference type="PROSITE" id="PS50110">
    <property type="entry name" value="RESPONSE_REGULATORY"/>
    <property type="match status" value="1"/>
</dbReference>
<dbReference type="EMBL" id="CP012333">
    <property type="protein sequence ID" value="AKV00588.1"/>
    <property type="molecule type" value="Genomic_DNA"/>
</dbReference>
<feature type="modified residue" description="4-aspartylphosphate" evidence="2">
    <location>
        <position position="57"/>
    </location>
</feature>
<dbReference type="KEGG" id="llu:AKJ09_07251"/>
<proteinExistence type="predicted"/>
<dbReference type="GO" id="GO:0000160">
    <property type="term" value="P:phosphorelay signal transduction system"/>
    <property type="evidence" value="ECO:0007669"/>
    <property type="project" value="InterPro"/>
</dbReference>
<dbReference type="InterPro" id="IPR011006">
    <property type="entry name" value="CheY-like_superfamily"/>
</dbReference>
<evidence type="ECO:0000313" key="5">
    <source>
        <dbReference type="Proteomes" id="UP000064967"/>
    </source>
</evidence>
<dbReference type="PANTHER" id="PTHR44591:SF19">
    <property type="entry name" value="TWO-COMPONENT RESPONSE REGULATOR-RELATED"/>
    <property type="match status" value="1"/>
</dbReference>
<dbReference type="InterPro" id="IPR050595">
    <property type="entry name" value="Bact_response_regulator"/>
</dbReference>
<sequence>MSTDAKHTILVVDDEPEVVESLRRTLRHEKFKFVGTTSPLEALGIVLQGGVDLVIADIDMPEMNGLSLVSKIRAQCPDVVRILLTGDASLESAMTAINLGEVHRYLVKPWQKEELRETLRTALERLDELRRASRASHAVAAHKALVSALEREHPGIWTVERDEGAYVLDTERITKILSSLMEEPLRDLFDVEATFGPREHVTRRSGP</sequence>
<gene>
    <name evidence="4" type="ORF">AKJ09_07251</name>
</gene>
<dbReference type="OrthoDB" id="5392850at2"/>